<feature type="compositionally biased region" description="Polar residues" evidence="1">
    <location>
        <begin position="211"/>
        <end position="226"/>
    </location>
</feature>
<name>A0A8H5CQA7_9AGAR</name>
<keyword evidence="3" id="KW-1185">Reference proteome</keyword>
<feature type="region of interest" description="Disordered" evidence="1">
    <location>
        <begin position="252"/>
        <end position="292"/>
    </location>
</feature>
<evidence type="ECO:0000313" key="2">
    <source>
        <dbReference type="EMBL" id="KAF5345068.1"/>
    </source>
</evidence>
<dbReference type="Proteomes" id="UP000559256">
    <property type="component" value="Unassembled WGS sequence"/>
</dbReference>
<evidence type="ECO:0000256" key="1">
    <source>
        <dbReference type="SAM" id="MobiDB-lite"/>
    </source>
</evidence>
<dbReference type="OrthoDB" id="3071152at2759"/>
<feature type="region of interest" description="Disordered" evidence="1">
    <location>
        <begin position="208"/>
        <end position="230"/>
    </location>
</feature>
<dbReference type="AlphaFoldDB" id="A0A8H5CQA7"/>
<sequence>MDPQPFDGSGDASTWLKSFDERYKKKSPSWKTKRFEKLLSGDAENWWYGVRMDSWGTLKQKFVVYWIEGLRGDAYKAKCKAIDSETPPAPIAVNWVTTESPPPPKPEPSSSHPIFSVLVTTGIQDPHGRYNKAFAQLSQADSMNKEKIFRVIWDAAFESGRKCGYLAGQSEVYKEHVEEGKKLGLNMGMMKFEEEQKRRERNRCSVAVDTSELQPSVEAASQTEPEVSSEPMVASVLDNKLNWADESDTIPPAILIPPTSPPRDISALRSNSSTTRPFNSLQRRARRSRFPSQRTRQFITTPTLHLHPHTSMPQSHPIITRRHPHGLGAHRPIQTFTPSSSPAFLRPKPVMLDWVGDPRLVELGRILRDLGWVHP</sequence>
<accession>A0A8H5CQA7</accession>
<gene>
    <name evidence="2" type="ORF">D9758_010414</name>
</gene>
<organism evidence="2 3">
    <name type="scientific">Tetrapyrgos nigripes</name>
    <dbReference type="NCBI Taxonomy" id="182062"/>
    <lineage>
        <taxon>Eukaryota</taxon>
        <taxon>Fungi</taxon>
        <taxon>Dikarya</taxon>
        <taxon>Basidiomycota</taxon>
        <taxon>Agaricomycotina</taxon>
        <taxon>Agaricomycetes</taxon>
        <taxon>Agaricomycetidae</taxon>
        <taxon>Agaricales</taxon>
        <taxon>Marasmiineae</taxon>
        <taxon>Marasmiaceae</taxon>
        <taxon>Tetrapyrgos</taxon>
    </lineage>
</organism>
<proteinExistence type="predicted"/>
<reference evidence="2 3" key="1">
    <citation type="journal article" date="2020" name="ISME J.">
        <title>Uncovering the hidden diversity of litter-decomposition mechanisms in mushroom-forming fungi.</title>
        <authorList>
            <person name="Floudas D."/>
            <person name="Bentzer J."/>
            <person name="Ahren D."/>
            <person name="Johansson T."/>
            <person name="Persson P."/>
            <person name="Tunlid A."/>
        </authorList>
    </citation>
    <scope>NUCLEOTIDE SEQUENCE [LARGE SCALE GENOMIC DNA]</scope>
    <source>
        <strain evidence="2 3">CBS 291.85</strain>
    </source>
</reference>
<protein>
    <submittedName>
        <fullName evidence="2">Uncharacterized protein</fullName>
    </submittedName>
</protein>
<dbReference type="EMBL" id="JAACJM010000115">
    <property type="protein sequence ID" value="KAF5345068.1"/>
    <property type="molecule type" value="Genomic_DNA"/>
</dbReference>
<feature type="compositionally biased region" description="Polar residues" evidence="1">
    <location>
        <begin position="268"/>
        <end position="277"/>
    </location>
</feature>
<evidence type="ECO:0000313" key="3">
    <source>
        <dbReference type="Proteomes" id="UP000559256"/>
    </source>
</evidence>
<comment type="caution">
    <text evidence="2">The sequence shown here is derived from an EMBL/GenBank/DDBJ whole genome shotgun (WGS) entry which is preliminary data.</text>
</comment>